<evidence type="ECO:0000313" key="2">
    <source>
        <dbReference type="EMBL" id="MBA0557972.1"/>
    </source>
</evidence>
<feature type="region of interest" description="Disordered" evidence="1">
    <location>
        <begin position="18"/>
        <end position="44"/>
    </location>
</feature>
<reference evidence="2 3" key="1">
    <citation type="journal article" date="2019" name="Genome Biol. Evol.">
        <title>Insights into the evolution of the New World diploid cottons (Gossypium, subgenus Houzingenia) based on genome sequencing.</title>
        <authorList>
            <person name="Grover C.E."/>
            <person name="Arick M.A. 2nd"/>
            <person name="Thrash A."/>
            <person name="Conover J.L."/>
            <person name="Sanders W.S."/>
            <person name="Peterson D.G."/>
            <person name="Frelichowski J.E."/>
            <person name="Scheffler J.A."/>
            <person name="Scheffler B.E."/>
            <person name="Wendel J.F."/>
        </authorList>
    </citation>
    <scope>NUCLEOTIDE SEQUENCE [LARGE SCALE GENOMIC DNA]</scope>
    <source>
        <strain evidence="2">157</strain>
        <tissue evidence="2">Leaf</tissue>
    </source>
</reference>
<keyword evidence="3" id="KW-1185">Reference proteome</keyword>
<dbReference type="EMBL" id="JABEZX010000006">
    <property type="protein sequence ID" value="MBA0557972.1"/>
    <property type="molecule type" value="Genomic_DNA"/>
</dbReference>
<feature type="compositionally biased region" description="Basic and acidic residues" evidence="1">
    <location>
        <begin position="25"/>
        <end position="40"/>
    </location>
</feature>
<evidence type="ECO:0000313" key="3">
    <source>
        <dbReference type="Proteomes" id="UP000593572"/>
    </source>
</evidence>
<dbReference type="Proteomes" id="UP000593572">
    <property type="component" value="Unassembled WGS sequence"/>
</dbReference>
<proteinExistence type="predicted"/>
<comment type="caution">
    <text evidence="2">The sequence shown here is derived from an EMBL/GenBank/DDBJ whole genome shotgun (WGS) entry which is preliminary data.</text>
</comment>
<accession>A0A7J8M0E2</accession>
<organism evidence="2 3">
    <name type="scientific">Gossypium lobatum</name>
    <dbReference type="NCBI Taxonomy" id="34289"/>
    <lineage>
        <taxon>Eukaryota</taxon>
        <taxon>Viridiplantae</taxon>
        <taxon>Streptophyta</taxon>
        <taxon>Embryophyta</taxon>
        <taxon>Tracheophyta</taxon>
        <taxon>Spermatophyta</taxon>
        <taxon>Magnoliopsida</taxon>
        <taxon>eudicotyledons</taxon>
        <taxon>Gunneridae</taxon>
        <taxon>Pentapetalae</taxon>
        <taxon>rosids</taxon>
        <taxon>malvids</taxon>
        <taxon>Malvales</taxon>
        <taxon>Malvaceae</taxon>
        <taxon>Malvoideae</taxon>
        <taxon>Gossypium</taxon>
    </lineage>
</organism>
<sequence length="100" mass="11193">MFSQNRVDVLTRKRHRLDDTTTDVPTRRDVLSRRRDEGHPNKTAAMSRLCGEVISEHEHVTAILNGLSSEFKAIVTVITASQVSYGVQAITTMLLDAEAR</sequence>
<dbReference type="AlphaFoldDB" id="A0A7J8M0E2"/>
<name>A0A7J8M0E2_9ROSI</name>
<gene>
    <name evidence="2" type="ORF">Golob_015013</name>
</gene>
<evidence type="ECO:0000256" key="1">
    <source>
        <dbReference type="SAM" id="MobiDB-lite"/>
    </source>
</evidence>
<protein>
    <submittedName>
        <fullName evidence="2">Uncharacterized protein</fullName>
    </submittedName>
</protein>